<dbReference type="PANTHER" id="PTHR44757">
    <property type="entry name" value="DIGUANYLATE CYCLASE DGCP"/>
    <property type="match status" value="1"/>
</dbReference>
<protein>
    <submittedName>
        <fullName evidence="4">Diguanylate cyclase</fullName>
    </submittedName>
</protein>
<dbReference type="InterPro" id="IPR052155">
    <property type="entry name" value="Biofilm_reg_signaling"/>
</dbReference>
<dbReference type="Gene3D" id="3.30.70.270">
    <property type="match status" value="1"/>
</dbReference>
<dbReference type="InterPro" id="IPR000700">
    <property type="entry name" value="PAS-assoc_C"/>
</dbReference>
<dbReference type="Pfam" id="PF08447">
    <property type="entry name" value="PAS_3"/>
    <property type="match status" value="1"/>
</dbReference>
<dbReference type="SUPFAM" id="SSF55785">
    <property type="entry name" value="PYP-like sensor domain (PAS domain)"/>
    <property type="match status" value="2"/>
</dbReference>
<dbReference type="InterPro" id="IPR013655">
    <property type="entry name" value="PAS_fold_3"/>
</dbReference>
<reference evidence="4 5" key="1">
    <citation type="submission" date="2019-01" db="EMBL/GenBank/DDBJ databases">
        <title>Bacillus sp. M5HDSG1-1, whole genome shotgun sequence.</title>
        <authorList>
            <person name="Tuo L."/>
        </authorList>
    </citation>
    <scope>NUCLEOTIDE SEQUENCE [LARGE SCALE GENOMIC DNA]</scope>
    <source>
        <strain evidence="4 5">M5HDSG1-1</strain>
    </source>
</reference>
<dbReference type="EMBL" id="RZTZ01000011">
    <property type="protein sequence ID" value="RVT58782.1"/>
    <property type="molecule type" value="Genomic_DNA"/>
</dbReference>
<dbReference type="Pfam" id="PF13426">
    <property type="entry name" value="PAS_9"/>
    <property type="match status" value="1"/>
</dbReference>
<evidence type="ECO:0000313" key="4">
    <source>
        <dbReference type="EMBL" id="RVT58782.1"/>
    </source>
</evidence>
<dbReference type="NCBIfam" id="TIGR00229">
    <property type="entry name" value="sensory_box"/>
    <property type="match status" value="2"/>
</dbReference>
<feature type="domain" description="PAS" evidence="1">
    <location>
        <begin position="125"/>
        <end position="195"/>
    </location>
</feature>
<feature type="domain" description="PAC" evidence="2">
    <location>
        <begin position="198"/>
        <end position="250"/>
    </location>
</feature>
<evidence type="ECO:0000313" key="5">
    <source>
        <dbReference type="Proteomes" id="UP000288024"/>
    </source>
</evidence>
<evidence type="ECO:0000259" key="3">
    <source>
        <dbReference type="PROSITE" id="PS50887"/>
    </source>
</evidence>
<evidence type="ECO:0000259" key="1">
    <source>
        <dbReference type="PROSITE" id="PS50112"/>
    </source>
</evidence>
<comment type="caution">
    <text evidence="4">The sequence shown here is derived from an EMBL/GenBank/DDBJ whole genome shotgun (WGS) entry which is preliminary data.</text>
</comment>
<dbReference type="PROSITE" id="PS50112">
    <property type="entry name" value="PAS"/>
    <property type="match status" value="2"/>
</dbReference>
<dbReference type="CDD" id="cd00130">
    <property type="entry name" value="PAS"/>
    <property type="match status" value="2"/>
</dbReference>
<dbReference type="AlphaFoldDB" id="A0A3S3SHT2"/>
<dbReference type="InterPro" id="IPR029787">
    <property type="entry name" value="Nucleotide_cyclase"/>
</dbReference>
<feature type="domain" description="GGDEF" evidence="3">
    <location>
        <begin position="280"/>
        <end position="405"/>
    </location>
</feature>
<dbReference type="SMART" id="SM00267">
    <property type="entry name" value="GGDEF"/>
    <property type="match status" value="1"/>
</dbReference>
<dbReference type="InterPro" id="IPR035965">
    <property type="entry name" value="PAS-like_dom_sf"/>
</dbReference>
<dbReference type="CDD" id="cd01949">
    <property type="entry name" value="GGDEF"/>
    <property type="match status" value="1"/>
</dbReference>
<dbReference type="SUPFAM" id="SSF55073">
    <property type="entry name" value="Nucleotide cyclase"/>
    <property type="match status" value="1"/>
</dbReference>
<gene>
    <name evidence="4" type="ORF">EM808_20670</name>
</gene>
<dbReference type="SMART" id="SM00091">
    <property type="entry name" value="PAS"/>
    <property type="match status" value="2"/>
</dbReference>
<keyword evidence="5" id="KW-1185">Reference proteome</keyword>
<organism evidence="4 5">
    <name type="scientific">Niallia taxi</name>
    <dbReference type="NCBI Taxonomy" id="2499688"/>
    <lineage>
        <taxon>Bacteria</taxon>
        <taxon>Bacillati</taxon>
        <taxon>Bacillota</taxon>
        <taxon>Bacilli</taxon>
        <taxon>Bacillales</taxon>
        <taxon>Bacillaceae</taxon>
        <taxon>Niallia</taxon>
    </lineage>
</organism>
<evidence type="ECO:0000259" key="2">
    <source>
        <dbReference type="PROSITE" id="PS50113"/>
    </source>
</evidence>
<dbReference type="SMART" id="SM00086">
    <property type="entry name" value="PAC"/>
    <property type="match status" value="1"/>
</dbReference>
<dbReference type="InterPro" id="IPR000014">
    <property type="entry name" value="PAS"/>
</dbReference>
<dbReference type="PROSITE" id="PS50887">
    <property type="entry name" value="GGDEF"/>
    <property type="match status" value="1"/>
</dbReference>
<proteinExistence type="predicted"/>
<dbReference type="PROSITE" id="PS50113">
    <property type="entry name" value="PAC"/>
    <property type="match status" value="1"/>
</dbReference>
<dbReference type="InterPro" id="IPR001610">
    <property type="entry name" value="PAC"/>
</dbReference>
<dbReference type="InterPro" id="IPR043128">
    <property type="entry name" value="Rev_trsase/Diguanyl_cyclase"/>
</dbReference>
<dbReference type="Gene3D" id="3.30.450.20">
    <property type="entry name" value="PAS domain"/>
    <property type="match status" value="2"/>
</dbReference>
<name>A0A3S3SHT2_9BACI</name>
<dbReference type="Pfam" id="PF00990">
    <property type="entry name" value="GGDEF"/>
    <property type="match status" value="1"/>
</dbReference>
<dbReference type="NCBIfam" id="TIGR00254">
    <property type="entry name" value="GGDEF"/>
    <property type="match status" value="1"/>
</dbReference>
<sequence>MVLQKNILKQPGVFQSFYKNHPDGIVFLDENGRIMEVNESALNMFGYTREELLEDLDQLLNWSSLISAGIGVFRREMAIPHKKGNLLYVKLTCMPLIDNEKECGKIITLENITQYYKHRKGVLNIHEMFTLISEKSQNIISAFTNDGVFTYISPTVNTLLGYTQEEVIGQPQVLFNHPDDFKRLKDVQNTYIIDQDTVRFTGRVLHKNGEYRWYETTVEMIRDESGEIVEKICVGRDVTDRIEAEKTISHLAYHDAVTDLPNRRLFKKEAEKLLQESKSKVHCLMLLDLDGFKHVNDNFGHEIGDLLLIEVGKRLTNAVGKAGLVARWGGDEFTIICGNIKNKIKVHCLIEKIEAEIAKPILIAGNQLFIGVSIGFALTTEFGSTMEELLKTADADMYRTKNKRK</sequence>
<dbReference type="InterPro" id="IPR000160">
    <property type="entry name" value="GGDEF_dom"/>
</dbReference>
<accession>A0A3S3SHT2</accession>
<feature type="domain" description="PAS" evidence="1">
    <location>
        <begin position="10"/>
        <end position="53"/>
    </location>
</feature>
<dbReference type="RefSeq" id="WP_127740339.1">
    <property type="nucleotide sequence ID" value="NZ_RZTZ01000011.1"/>
</dbReference>
<dbReference type="PANTHER" id="PTHR44757:SF2">
    <property type="entry name" value="BIOFILM ARCHITECTURE MAINTENANCE PROTEIN MBAA"/>
    <property type="match status" value="1"/>
</dbReference>
<dbReference type="Proteomes" id="UP000288024">
    <property type="component" value="Unassembled WGS sequence"/>
</dbReference>